<dbReference type="SMART" id="SM00382">
    <property type="entry name" value="AAA"/>
    <property type="match status" value="1"/>
</dbReference>
<proteinExistence type="predicted"/>
<accession>A0A7W0C732</accession>
<keyword evidence="9" id="KW-1185">Reference proteome</keyword>
<dbReference type="PRINTS" id="PR01590">
    <property type="entry name" value="HTHFIS"/>
</dbReference>
<protein>
    <submittedName>
        <fullName evidence="8">PAS domain S-box-containing protein</fullName>
    </submittedName>
</protein>
<dbReference type="Pfam" id="PF00158">
    <property type="entry name" value="Sigma54_activat"/>
    <property type="match status" value="1"/>
</dbReference>
<dbReference type="GO" id="GO:0043565">
    <property type="term" value="F:sequence-specific DNA binding"/>
    <property type="evidence" value="ECO:0007669"/>
    <property type="project" value="InterPro"/>
</dbReference>
<keyword evidence="4" id="KW-0238">DNA-binding</keyword>
<dbReference type="InterPro" id="IPR058031">
    <property type="entry name" value="AAA_lid_NorR"/>
</dbReference>
<dbReference type="PROSITE" id="PS50045">
    <property type="entry name" value="SIGMA54_INTERACT_4"/>
    <property type="match status" value="1"/>
</dbReference>
<dbReference type="InterPro" id="IPR013767">
    <property type="entry name" value="PAS_fold"/>
</dbReference>
<name>A0A7W0C732_9BACT</name>
<reference evidence="8 9" key="1">
    <citation type="submission" date="2020-07" db="EMBL/GenBank/DDBJ databases">
        <title>Genomic Encyclopedia of Type Strains, Phase IV (KMG-IV): sequencing the most valuable type-strain genomes for metagenomic binning, comparative biology and taxonomic classification.</title>
        <authorList>
            <person name="Goeker M."/>
        </authorList>
    </citation>
    <scope>NUCLEOTIDE SEQUENCE [LARGE SCALE GENOMIC DNA]</scope>
    <source>
        <strain evidence="8 9">DSM 17721</strain>
    </source>
</reference>
<organism evidence="8 9">
    <name type="scientific">Desulfosalsimonas propionicica</name>
    <dbReference type="NCBI Taxonomy" id="332175"/>
    <lineage>
        <taxon>Bacteria</taxon>
        <taxon>Pseudomonadati</taxon>
        <taxon>Thermodesulfobacteriota</taxon>
        <taxon>Desulfobacteria</taxon>
        <taxon>Desulfobacterales</taxon>
        <taxon>Desulfosalsimonadaceae</taxon>
        <taxon>Desulfosalsimonas</taxon>
    </lineage>
</organism>
<evidence type="ECO:0000313" key="9">
    <source>
        <dbReference type="Proteomes" id="UP000525298"/>
    </source>
</evidence>
<dbReference type="Gene3D" id="3.40.50.300">
    <property type="entry name" value="P-loop containing nucleotide triphosphate hydrolases"/>
    <property type="match status" value="1"/>
</dbReference>
<comment type="caution">
    <text evidence="8">The sequence shown here is derived from an EMBL/GenBank/DDBJ whole genome shotgun (WGS) entry which is preliminary data.</text>
</comment>
<keyword evidence="5" id="KW-0804">Transcription</keyword>
<keyword evidence="3" id="KW-0805">Transcription regulation</keyword>
<evidence type="ECO:0000256" key="4">
    <source>
        <dbReference type="ARBA" id="ARBA00023125"/>
    </source>
</evidence>
<evidence type="ECO:0000256" key="5">
    <source>
        <dbReference type="ARBA" id="ARBA00023163"/>
    </source>
</evidence>
<feature type="domain" description="PAS" evidence="7">
    <location>
        <begin position="126"/>
        <end position="177"/>
    </location>
</feature>
<feature type="domain" description="PAS" evidence="7">
    <location>
        <begin position="9"/>
        <end position="54"/>
    </location>
</feature>
<dbReference type="EMBL" id="JACDUS010000001">
    <property type="protein sequence ID" value="MBA2880364.1"/>
    <property type="molecule type" value="Genomic_DNA"/>
</dbReference>
<evidence type="ECO:0000256" key="2">
    <source>
        <dbReference type="ARBA" id="ARBA00022840"/>
    </source>
</evidence>
<dbReference type="SUPFAM" id="SSF46689">
    <property type="entry name" value="Homeodomain-like"/>
    <property type="match status" value="1"/>
</dbReference>
<dbReference type="AlphaFoldDB" id="A0A7W0C732"/>
<dbReference type="NCBIfam" id="TIGR00229">
    <property type="entry name" value="sensory_box"/>
    <property type="match status" value="2"/>
</dbReference>
<dbReference type="InterPro" id="IPR035965">
    <property type="entry name" value="PAS-like_dom_sf"/>
</dbReference>
<dbReference type="GO" id="GO:0006355">
    <property type="term" value="P:regulation of DNA-templated transcription"/>
    <property type="evidence" value="ECO:0007669"/>
    <property type="project" value="InterPro"/>
</dbReference>
<evidence type="ECO:0000256" key="1">
    <source>
        <dbReference type="ARBA" id="ARBA00022741"/>
    </source>
</evidence>
<dbReference type="CDD" id="cd00130">
    <property type="entry name" value="PAS"/>
    <property type="match status" value="2"/>
</dbReference>
<dbReference type="Pfam" id="PF25601">
    <property type="entry name" value="AAA_lid_14"/>
    <property type="match status" value="1"/>
</dbReference>
<dbReference type="InterPro" id="IPR025944">
    <property type="entry name" value="Sigma_54_int_dom_CS"/>
</dbReference>
<gene>
    <name evidence="8" type="ORF">HNR65_000671</name>
</gene>
<dbReference type="SUPFAM" id="SSF55785">
    <property type="entry name" value="PYP-like sensor domain (PAS domain)"/>
    <property type="match status" value="2"/>
</dbReference>
<dbReference type="Pfam" id="PF00989">
    <property type="entry name" value="PAS"/>
    <property type="match status" value="2"/>
</dbReference>
<sequence>MTANRKNCSMEHLYAVLNSTHNGIIAVDNHGIITLFNRGAEKILGFSTQEALDQKVDALFNVPSLLTTLRSGRPDVGRNVVINGKSIYSNRSPVYRDGKQVGAVAIFQDTTDIEKLSQELAAAKNSVEILETILETTYDGIVVVDKNGIITRFNKAYQSFLGIDEKNALGRAVEDVIENTRMHIVVKTGKPEIGETQKIQGHEMVVMRIPIYKKGEVVGAVGKVLFRDVKEIRSMVEKLDLATKELKYYKGEVMRLKGSRYNFKNIAGRCEKMLQAKNLAKTAASGSSNVLIRGESGTGKELFAHAIHDLSLRRYGAFIRVNCAAIPAGLLESELFGYEGGAFTDAKKGGKPGKFEMAQGGTLFLDEIGDMPSEMQAKLLRVLQEKEVERLGGERIIRLDIRLIAATNRDLEELVRKEAFRQDLYYRLNVLKIEIPPLREIREDIPLLCERMLQEVNEDLGTAVETIDPGVIEILKAHDWPGNIRELKNVMERAVAVNTDRQQVVRKHHLPIYLLDMDTGQNSGALQPDKNAPEWLTGGTLSEILAKTEKAAIENALRAAGNNRKKAAEMLGIHRSGLYQKINRYNIGAGNSGPD</sequence>
<dbReference type="InterPro" id="IPR009057">
    <property type="entry name" value="Homeodomain-like_sf"/>
</dbReference>
<dbReference type="SUPFAM" id="SSF52540">
    <property type="entry name" value="P-loop containing nucleoside triphosphate hydrolases"/>
    <property type="match status" value="1"/>
</dbReference>
<keyword evidence="1" id="KW-0547">Nucleotide-binding</keyword>
<dbReference type="RefSeq" id="WP_181550006.1">
    <property type="nucleotide sequence ID" value="NZ_JACDUS010000001.1"/>
</dbReference>
<dbReference type="Pfam" id="PF02954">
    <property type="entry name" value="HTH_8"/>
    <property type="match status" value="1"/>
</dbReference>
<dbReference type="PROSITE" id="PS00676">
    <property type="entry name" value="SIGMA54_INTERACT_2"/>
    <property type="match status" value="1"/>
</dbReference>
<evidence type="ECO:0000259" key="7">
    <source>
        <dbReference type="PROSITE" id="PS50112"/>
    </source>
</evidence>
<dbReference type="Gene3D" id="3.30.450.20">
    <property type="entry name" value="PAS domain"/>
    <property type="match status" value="2"/>
</dbReference>
<dbReference type="PANTHER" id="PTHR32071">
    <property type="entry name" value="TRANSCRIPTIONAL REGULATORY PROTEIN"/>
    <property type="match status" value="1"/>
</dbReference>
<dbReference type="InterPro" id="IPR003593">
    <property type="entry name" value="AAA+_ATPase"/>
</dbReference>
<evidence type="ECO:0000256" key="3">
    <source>
        <dbReference type="ARBA" id="ARBA00023015"/>
    </source>
</evidence>
<dbReference type="InterPro" id="IPR025662">
    <property type="entry name" value="Sigma_54_int_dom_ATP-bd_1"/>
</dbReference>
<dbReference type="InterPro" id="IPR002197">
    <property type="entry name" value="HTH_Fis"/>
</dbReference>
<dbReference type="Gene3D" id="1.10.8.60">
    <property type="match status" value="1"/>
</dbReference>
<keyword evidence="2" id="KW-0067">ATP-binding</keyword>
<dbReference type="InterPro" id="IPR025943">
    <property type="entry name" value="Sigma_54_int_dom_ATP-bd_2"/>
</dbReference>
<dbReference type="PROSITE" id="PS00675">
    <property type="entry name" value="SIGMA54_INTERACT_1"/>
    <property type="match status" value="1"/>
</dbReference>
<dbReference type="CDD" id="cd00009">
    <property type="entry name" value="AAA"/>
    <property type="match status" value="1"/>
</dbReference>
<dbReference type="PROSITE" id="PS50112">
    <property type="entry name" value="PAS"/>
    <property type="match status" value="2"/>
</dbReference>
<dbReference type="InterPro" id="IPR027417">
    <property type="entry name" value="P-loop_NTPase"/>
</dbReference>
<dbReference type="InterPro" id="IPR002078">
    <property type="entry name" value="Sigma_54_int"/>
</dbReference>
<dbReference type="PANTHER" id="PTHR32071:SF57">
    <property type="entry name" value="C4-DICARBOXYLATE TRANSPORT TRANSCRIPTIONAL REGULATORY PROTEIN DCTD"/>
    <property type="match status" value="1"/>
</dbReference>
<evidence type="ECO:0000313" key="8">
    <source>
        <dbReference type="EMBL" id="MBA2880364.1"/>
    </source>
</evidence>
<dbReference type="InterPro" id="IPR000014">
    <property type="entry name" value="PAS"/>
</dbReference>
<feature type="domain" description="Sigma-54 factor interaction" evidence="6">
    <location>
        <begin position="266"/>
        <end position="496"/>
    </location>
</feature>
<dbReference type="SMART" id="SM00091">
    <property type="entry name" value="PAS"/>
    <property type="match status" value="2"/>
</dbReference>
<evidence type="ECO:0000259" key="6">
    <source>
        <dbReference type="PROSITE" id="PS50045"/>
    </source>
</evidence>
<dbReference type="Gene3D" id="1.10.10.60">
    <property type="entry name" value="Homeodomain-like"/>
    <property type="match status" value="1"/>
</dbReference>
<dbReference type="FunFam" id="3.40.50.300:FF:000006">
    <property type="entry name" value="DNA-binding transcriptional regulator NtrC"/>
    <property type="match status" value="1"/>
</dbReference>
<dbReference type="PROSITE" id="PS00688">
    <property type="entry name" value="SIGMA54_INTERACT_3"/>
    <property type="match status" value="1"/>
</dbReference>
<dbReference type="Proteomes" id="UP000525298">
    <property type="component" value="Unassembled WGS sequence"/>
</dbReference>
<dbReference type="GO" id="GO:0005524">
    <property type="term" value="F:ATP binding"/>
    <property type="evidence" value="ECO:0007669"/>
    <property type="project" value="UniProtKB-KW"/>
</dbReference>